<gene>
    <name evidence="2" type="ORF">HMPREF1318_2685</name>
</gene>
<proteinExistence type="predicted"/>
<feature type="region of interest" description="Disordered" evidence="1">
    <location>
        <begin position="18"/>
        <end position="40"/>
    </location>
</feature>
<dbReference type="EMBL" id="AKFT01000178">
    <property type="protein sequence ID" value="EJF39315.1"/>
    <property type="molecule type" value="Genomic_DNA"/>
</dbReference>
<accession>J1H1J5</accession>
<keyword evidence="3" id="KW-1185">Reference proteome</keyword>
<name>J1H1J5_9ACTO</name>
<feature type="non-terminal residue" evidence="2">
    <location>
        <position position="40"/>
    </location>
</feature>
<evidence type="ECO:0000256" key="1">
    <source>
        <dbReference type="SAM" id="MobiDB-lite"/>
    </source>
</evidence>
<evidence type="ECO:0000313" key="3">
    <source>
        <dbReference type="Proteomes" id="UP000002941"/>
    </source>
</evidence>
<reference evidence="2 3" key="1">
    <citation type="submission" date="2012-05" db="EMBL/GenBank/DDBJ databases">
        <authorList>
            <person name="Harkins D.M."/>
            <person name="Madupu R."/>
            <person name="Durkin A.S."/>
            <person name="Torralba M."/>
            <person name="Methe B."/>
            <person name="Sutton G.G."/>
            <person name="Nelson K.E."/>
        </authorList>
    </citation>
    <scope>NUCLEOTIDE SEQUENCE [LARGE SCALE GENOMIC DNA]</scope>
    <source>
        <strain evidence="2 3">F0489</strain>
    </source>
</reference>
<sequence>MRPRALAADRPISVRSTTDLGAEYDRSRRGVRPISARSTT</sequence>
<organism evidence="2 3">
    <name type="scientific">Actinomyces massiliensis F0489</name>
    <dbReference type="NCBI Taxonomy" id="1125718"/>
    <lineage>
        <taxon>Bacteria</taxon>
        <taxon>Bacillati</taxon>
        <taxon>Actinomycetota</taxon>
        <taxon>Actinomycetes</taxon>
        <taxon>Actinomycetales</taxon>
        <taxon>Actinomycetaceae</taxon>
        <taxon>Actinomyces</taxon>
    </lineage>
</organism>
<dbReference type="AlphaFoldDB" id="J1H1J5"/>
<dbReference type="Proteomes" id="UP000002941">
    <property type="component" value="Unassembled WGS sequence"/>
</dbReference>
<protein>
    <submittedName>
        <fullName evidence="2">Uncharacterized protein</fullName>
    </submittedName>
</protein>
<comment type="caution">
    <text evidence="2">The sequence shown here is derived from an EMBL/GenBank/DDBJ whole genome shotgun (WGS) entry which is preliminary data.</text>
</comment>
<evidence type="ECO:0000313" key="2">
    <source>
        <dbReference type="EMBL" id="EJF39315.1"/>
    </source>
</evidence>